<dbReference type="SUPFAM" id="SSF51735">
    <property type="entry name" value="NAD(P)-binding Rossmann-fold domains"/>
    <property type="match status" value="1"/>
</dbReference>
<dbReference type="FunFam" id="3.40.50.720:FF:000047">
    <property type="entry name" value="NADP-dependent L-serine/L-allo-threonine dehydrogenase"/>
    <property type="match status" value="1"/>
</dbReference>
<keyword evidence="2 5" id="KW-0560">Oxidoreductase</keyword>
<dbReference type="InterPro" id="IPR002347">
    <property type="entry name" value="SDR_fam"/>
</dbReference>
<dbReference type="InterPro" id="IPR020904">
    <property type="entry name" value="Sc_DH/Rdtase_CS"/>
</dbReference>
<comment type="caution">
    <text evidence="5">The sequence shown here is derived from an EMBL/GenBank/DDBJ whole genome shotgun (WGS) entry which is preliminary data.</text>
</comment>
<keyword evidence="6" id="KW-1185">Reference proteome</keyword>
<dbReference type="RefSeq" id="WP_008480859.1">
    <property type="nucleotide sequence ID" value="NZ_CAGS01000504.1"/>
</dbReference>
<dbReference type="GO" id="GO:0016616">
    <property type="term" value="F:oxidoreductase activity, acting on the CH-OH group of donors, NAD or NADP as acceptor"/>
    <property type="evidence" value="ECO:0007669"/>
    <property type="project" value="UniProtKB-ARBA"/>
</dbReference>
<evidence type="ECO:0000313" key="5">
    <source>
        <dbReference type="EMBL" id="CCF85728.1"/>
    </source>
</evidence>
<dbReference type="CDD" id="cd05233">
    <property type="entry name" value="SDR_c"/>
    <property type="match status" value="1"/>
</dbReference>
<dbReference type="PROSITE" id="PS00061">
    <property type="entry name" value="ADH_SHORT"/>
    <property type="match status" value="1"/>
</dbReference>
<dbReference type="PRINTS" id="PR00081">
    <property type="entry name" value="GDHRDH"/>
</dbReference>
<dbReference type="EMBL" id="CAGS01000504">
    <property type="protein sequence ID" value="CCF85728.1"/>
    <property type="molecule type" value="Genomic_DNA"/>
</dbReference>
<dbReference type="PANTHER" id="PTHR42760:SF37">
    <property type="entry name" value="CLAVALDEHYDE DEHYDROGENASE"/>
    <property type="match status" value="1"/>
</dbReference>
<accession>I4EM15</accession>
<dbReference type="Pfam" id="PF00106">
    <property type="entry name" value="adh_short"/>
    <property type="match status" value="1"/>
</dbReference>
<dbReference type="PRINTS" id="PR00080">
    <property type="entry name" value="SDRFAMILY"/>
</dbReference>
<dbReference type="Proteomes" id="UP000004221">
    <property type="component" value="Unassembled WGS sequence"/>
</dbReference>
<evidence type="ECO:0000313" key="6">
    <source>
        <dbReference type="Proteomes" id="UP000004221"/>
    </source>
</evidence>
<name>I4EM15_9BACT</name>
<protein>
    <submittedName>
        <fullName evidence="5">Putative Oxidoreductase</fullName>
        <ecNumber evidence="5">1.-.-.-</ecNumber>
    </submittedName>
</protein>
<evidence type="ECO:0000256" key="1">
    <source>
        <dbReference type="ARBA" id="ARBA00006484"/>
    </source>
</evidence>
<dbReference type="Gene3D" id="3.40.50.720">
    <property type="entry name" value="NAD(P)-binding Rossmann-like Domain"/>
    <property type="match status" value="1"/>
</dbReference>
<dbReference type="OrthoDB" id="9775296at2"/>
<dbReference type="PANTHER" id="PTHR42760">
    <property type="entry name" value="SHORT-CHAIN DEHYDROGENASES/REDUCTASES FAMILY MEMBER"/>
    <property type="match status" value="1"/>
</dbReference>
<sequence>MAELCGKVALVTGAGSGVGRATSLLLAREGAVIGLLGRRLDPLEAVAQEIHDLAGRALVLPADVSDERAVEQAIERINREFDGLDFLINSAAVGLYGPVETYSLEDWRQTIATNVTGVFLCCRAVLPLLRKRGGGQIITISSGAGKRGYANLAAYSTSKFAVMGFMESLAEEAGPLGIKCTTVVPGSILTGFGPRSIEQKLTSGKKYLRPEDVADAVVQVLRQPAHVWTQEMNVWPF</sequence>
<gene>
    <name evidence="5" type="ORF">NITHO_5520003</name>
</gene>
<evidence type="ECO:0000259" key="4">
    <source>
        <dbReference type="SMART" id="SM00822"/>
    </source>
</evidence>
<proteinExistence type="inferred from homology"/>
<dbReference type="InterPro" id="IPR057326">
    <property type="entry name" value="KR_dom"/>
</dbReference>
<evidence type="ECO:0000256" key="3">
    <source>
        <dbReference type="RuleBase" id="RU000363"/>
    </source>
</evidence>
<dbReference type="SMART" id="SM00822">
    <property type="entry name" value="PKS_KR"/>
    <property type="match status" value="1"/>
</dbReference>
<comment type="similarity">
    <text evidence="1 3">Belongs to the short-chain dehydrogenases/reductases (SDR) family.</text>
</comment>
<dbReference type="AlphaFoldDB" id="I4EM15"/>
<dbReference type="InterPro" id="IPR036291">
    <property type="entry name" value="NAD(P)-bd_dom_sf"/>
</dbReference>
<organism evidence="5 6">
    <name type="scientific">Nitrolancea hollandica Lb</name>
    <dbReference type="NCBI Taxonomy" id="1129897"/>
    <lineage>
        <taxon>Bacteria</taxon>
        <taxon>Pseudomonadati</taxon>
        <taxon>Thermomicrobiota</taxon>
        <taxon>Thermomicrobia</taxon>
        <taxon>Sphaerobacterales</taxon>
        <taxon>Sphaerobacterineae</taxon>
        <taxon>Sphaerobacteraceae</taxon>
        <taxon>Nitrolancea</taxon>
    </lineage>
</organism>
<feature type="domain" description="Ketoreductase" evidence="4">
    <location>
        <begin position="7"/>
        <end position="192"/>
    </location>
</feature>
<reference evidence="5 6" key="1">
    <citation type="journal article" date="2012" name="ISME J.">
        <title>Nitrification expanded: discovery, physiology and genomics of a nitrite-oxidizing bacterium from the phylum Chloroflexi.</title>
        <authorList>
            <person name="Sorokin D.Y."/>
            <person name="Lucker S."/>
            <person name="Vejmelkova D."/>
            <person name="Kostrikina N.A."/>
            <person name="Kleerebezem R."/>
            <person name="Rijpstra W.I."/>
            <person name="Damste J.S."/>
            <person name="Le Paslier D."/>
            <person name="Muyzer G."/>
            <person name="Wagner M."/>
            <person name="van Loosdrecht M.C."/>
            <person name="Daims H."/>
        </authorList>
    </citation>
    <scope>NUCLEOTIDE SEQUENCE [LARGE SCALE GENOMIC DNA]</scope>
    <source>
        <strain evidence="6">none</strain>
    </source>
</reference>
<evidence type="ECO:0000256" key="2">
    <source>
        <dbReference type="ARBA" id="ARBA00023002"/>
    </source>
</evidence>
<dbReference type="EC" id="1.-.-.-" evidence="5"/>